<evidence type="ECO:0000256" key="1">
    <source>
        <dbReference type="SAM" id="Phobius"/>
    </source>
</evidence>
<sequence length="122" mass="13140">MISHMVPNTGSTARDFCMLERNILSHFKLALLLSLMSSSLLLHARLVPGEQDSGSGGVPLASVEFAAAMIAILAGIWEYYSGYADLRQARAFLAAAKPHMIMMSLVAGVVFGTCIVLLVQER</sequence>
<accession>A0A409WIP9</accession>
<feature type="transmembrane region" description="Helical" evidence="1">
    <location>
        <begin position="101"/>
        <end position="119"/>
    </location>
</feature>
<reference evidence="2 3" key="1">
    <citation type="journal article" date="2018" name="Evol. Lett.">
        <title>Horizontal gene cluster transfer increased hallucinogenic mushroom diversity.</title>
        <authorList>
            <person name="Reynolds H.T."/>
            <person name="Vijayakumar V."/>
            <person name="Gluck-Thaler E."/>
            <person name="Korotkin H.B."/>
            <person name="Matheny P.B."/>
            <person name="Slot J.C."/>
        </authorList>
    </citation>
    <scope>NUCLEOTIDE SEQUENCE [LARGE SCALE GENOMIC DNA]</scope>
    <source>
        <strain evidence="2 3">2631</strain>
    </source>
</reference>
<evidence type="ECO:0000313" key="2">
    <source>
        <dbReference type="EMBL" id="PPQ78404.1"/>
    </source>
</evidence>
<evidence type="ECO:0000313" key="3">
    <source>
        <dbReference type="Proteomes" id="UP000283269"/>
    </source>
</evidence>
<keyword evidence="3" id="KW-1185">Reference proteome</keyword>
<dbReference type="Proteomes" id="UP000283269">
    <property type="component" value="Unassembled WGS sequence"/>
</dbReference>
<gene>
    <name evidence="2" type="ORF">CVT25_011627</name>
</gene>
<dbReference type="AlphaFoldDB" id="A0A409WIP9"/>
<dbReference type="OrthoDB" id="5525680at2759"/>
<name>A0A409WIP9_PSICY</name>
<keyword evidence="1" id="KW-0812">Transmembrane</keyword>
<protein>
    <recommendedName>
        <fullName evidence="4">DUF202 domain-containing protein</fullName>
    </recommendedName>
</protein>
<comment type="caution">
    <text evidence="2">The sequence shown here is derived from an EMBL/GenBank/DDBJ whole genome shotgun (WGS) entry which is preliminary data.</text>
</comment>
<organism evidence="2 3">
    <name type="scientific">Psilocybe cyanescens</name>
    <dbReference type="NCBI Taxonomy" id="93625"/>
    <lineage>
        <taxon>Eukaryota</taxon>
        <taxon>Fungi</taxon>
        <taxon>Dikarya</taxon>
        <taxon>Basidiomycota</taxon>
        <taxon>Agaricomycotina</taxon>
        <taxon>Agaricomycetes</taxon>
        <taxon>Agaricomycetidae</taxon>
        <taxon>Agaricales</taxon>
        <taxon>Agaricineae</taxon>
        <taxon>Strophariaceae</taxon>
        <taxon>Psilocybe</taxon>
    </lineage>
</organism>
<dbReference type="EMBL" id="NHYD01003420">
    <property type="protein sequence ID" value="PPQ78404.1"/>
    <property type="molecule type" value="Genomic_DNA"/>
</dbReference>
<evidence type="ECO:0008006" key="4">
    <source>
        <dbReference type="Google" id="ProtNLM"/>
    </source>
</evidence>
<keyword evidence="1" id="KW-1133">Transmembrane helix</keyword>
<feature type="transmembrane region" description="Helical" evidence="1">
    <location>
        <begin position="60"/>
        <end position="80"/>
    </location>
</feature>
<keyword evidence="1" id="KW-0472">Membrane</keyword>
<dbReference type="InParanoid" id="A0A409WIP9"/>
<proteinExistence type="predicted"/>